<accession>A0A645JNR5</accession>
<dbReference type="EMBL" id="VSSQ01146674">
    <property type="protein sequence ID" value="MPN64987.1"/>
    <property type="molecule type" value="Genomic_DNA"/>
</dbReference>
<reference evidence="5" key="1">
    <citation type="submission" date="2019-08" db="EMBL/GenBank/DDBJ databases">
        <authorList>
            <person name="Kucharzyk K."/>
            <person name="Murdoch R.W."/>
            <person name="Higgins S."/>
            <person name="Loffler F."/>
        </authorList>
    </citation>
    <scope>NUCLEOTIDE SEQUENCE</scope>
</reference>
<dbReference type="InterPro" id="IPR029753">
    <property type="entry name" value="D-isomer_DH_CS"/>
</dbReference>
<dbReference type="Pfam" id="PF02826">
    <property type="entry name" value="2-Hacid_dh_C"/>
    <property type="match status" value="1"/>
</dbReference>
<dbReference type="InterPro" id="IPR036291">
    <property type="entry name" value="NAD(P)-bd_dom_sf"/>
</dbReference>
<feature type="domain" description="D-isomer specific 2-hydroxyacid dehydrogenase NAD-binding" evidence="4">
    <location>
        <begin position="1"/>
        <end position="84"/>
    </location>
</feature>
<evidence type="ECO:0000313" key="5">
    <source>
        <dbReference type="EMBL" id="MPN64987.1"/>
    </source>
</evidence>
<name>A0A645JNR5_9ZZZZ</name>
<protein>
    <submittedName>
        <fullName evidence="5">Phenyllactate dehydrogenase</fullName>
        <ecNumber evidence="5">1.1.1.-</ecNumber>
    </submittedName>
</protein>
<comment type="similarity">
    <text evidence="1">Belongs to the D-isomer specific 2-hydroxyacid dehydrogenase family.</text>
</comment>
<proteinExistence type="inferred from homology"/>
<dbReference type="EC" id="1.1.1.-" evidence="5"/>
<evidence type="ECO:0000256" key="3">
    <source>
        <dbReference type="ARBA" id="ARBA00023027"/>
    </source>
</evidence>
<evidence type="ECO:0000256" key="2">
    <source>
        <dbReference type="ARBA" id="ARBA00023002"/>
    </source>
</evidence>
<evidence type="ECO:0000259" key="4">
    <source>
        <dbReference type="Pfam" id="PF02826"/>
    </source>
</evidence>
<evidence type="ECO:0000256" key="1">
    <source>
        <dbReference type="ARBA" id="ARBA00005854"/>
    </source>
</evidence>
<dbReference type="GO" id="GO:0016491">
    <property type="term" value="F:oxidoreductase activity"/>
    <property type="evidence" value="ECO:0007669"/>
    <property type="project" value="UniProtKB-KW"/>
</dbReference>
<keyword evidence="2 5" id="KW-0560">Oxidoreductase</keyword>
<dbReference type="InterPro" id="IPR058205">
    <property type="entry name" value="D-LDH-like"/>
</dbReference>
<keyword evidence="3" id="KW-0520">NAD</keyword>
<dbReference type="InterPro" id="IPR006140">
    <property type="entry name" value="D-isomer_DH_NAD-bd"/>
</dbReference>
<sequence>MIDAEVIAEMKQGVYIINTSRGKLIDTAALIEGLKSGKVGGACLDVYEEEGDYFFEDRSDAPLIDDVLARLLTFPNVLVTSHQAFFTREAVRNIANVTLTNIRDYFDTGELPNGICEACDGTKACPAKPCGK</sequence>
<dbReference type="SUPFAM" id="SSF51735">
    <property type="entry name" value="NAD(P)-binding Rossmann-fold domains"/>
    <property type="match status" value="1"/>
</dbReference>
<dbReference type="PROSITE" id="PS00671">
    <property type="entry name" value="D_2_HYDROXYACID_DH_3"/>
    <property type="match status" value="1"/>
</dbReference>
<dbReference type="GO" id="GO:0051287">
    <property type="term" value="F:NAD binding"/>
    <property type="evidence" value="ECO:0007669"/>
    <property type="project" value="InterPro"/>
</dbReference>
<dbReference type="Gene3D" id="3.40.50.720">
    <property type="entry name" value="NAD(P)-binding Rossmann-like Domain"/>
    <property type="match status" value="2"/>
</dbReference>
<dbReference type="AlphaFoldDB" id="A0A645JNR5"/>
<dbReference type="PANTHER" id="PTHR43026">
    <property type="entry name" value="2-HYDROXYACID DEHYDROGENASE HOMOLOG 1-RELATED"/>
    <property type="match status" value="1"/>
</dbReference>
<comment type="caution">
    <text evidence="5">The sequence shown here is derived from an EMBL/GenBank/DDBJ whole genome shotgun (WGS) entry which is preliminary data.</text>
</comment>
<dbReference type="PANTHER" id="PTHR43026:SF1">
    <property type="entry name" value="2-HYDROXYACID DEHYDROGENASE HOMOLOG 1-RELATED"/>
    <property type="match status" value="1"/>
</dbReference>
<organism evidence="5">
    <name type="scientific">bioreactor metagenome</name>
    <dbReference type="NCBI Taxonomy" id="1076179"/>
    <lineage>
        <taxon>unclassified sequences</taxon>
        <taxon>metagenomes</taxon>
        <taxon>ecological metagenomes</taxon>
    </lineage>
</organism>
<gene>
    <name evidence="5" type="primary">fldH_3</name>
    <name evidence="5" type="ORF">SDC9_212766</name>
</gene>